<dbReference type="Proteomes" id="UP000616143">
    <property type="component" value="Unassembled WGS sequence"/>
</dbReference>
<dbReference type="Proteomes" id="UP000276741">
    <property type="component" value="Chromosome"/>
</dbReference>
<sequence>MSVVDTKDAPPQLYWGSKGSRDNQNLLTSLQLNYSSAKKYPLYSDEDCHLSHLTAPQEM</sequence>
<reference evidence="3" key="1">
    <citation type="journal article" date="2014" name="Int. J. Syst. Evol. Microbiol.">
        <title>Complete genome sequence of Corynebacterium casei LMG S-19264T (=DSM 44701T), isolated from a smear-ripened cheese.</title>
        <authorList>
            <consortium name="US DOE Joint Genome Institute (JGI-PGF)"/>
            <person name="Walter F."/>
            <person name="Albersmeier A."/>
            <person name="Kalinowski J."/>
            <person name="Ruckert C."/>
        </authorList>
    </citation>
    <scope>NUCLEOTIDE SEQUENCE</scope>
    <source>
        <strain evidence="3">JCM 31740</strain>
    </source>
</reference>
<dbReference type="KEGG" id="sacd:HS1genome_1476"/>
<organism evidence="2 4">
    <name type="scientific">Sulfodiicoccus acidiphilus</name>
    <dbReference type="NCBI Taxonomy" id="1670455"/>
    <lineage>
        <taxon>Archaea</taxon>
        <taxon>Thermoproteota</taxon>
        <taxon>Thermoprotei</taxon>
        <taxon>Sulfolobales</taxon>
        <taxon>Sulfolobaceae</taxon>
        <taxon>Sulfodiicoccus</taxon>
    </lineage>
</organism>
<proteinExistence type="predicted"/>
<reference evidence="2" key="3">
    <citation type="journal article" date="2019" name="BMC Res. Notes">
        <title>Complete genome sequence of the Sulfodiicoccus acidiphilus strain HS-1T, the first crenarchaeon that lacks polB3, isolated from an acidic hot spring in Ohwaku-dani, Hakone, Japan.</title>
        <authorList>
            <person name="Sakai H.D."/>
            <person name="Kurosawa N."/>
        </authorList>
    </citation>
    <scope>NUCLEOTIDE SEQUENCE</scope>
    <source>
        <strain evidence="2">HS-1</strain>
    </source>
</reference>
<dbReference type="GeneID" id="38666986"/>
<dbReference type="AlphaFoldDB" id="A0A348B4I5"/>
<dbReference type="EMBL" id="BMQS01000033">
    <property type="protein sequence ID" value="GGU05221.1"/>
    <property type="molecule type" value="Genomic_DNA"/>
</dbReference>
<evidence type="ECO:0000313" key="3">
    <source>
        <dbReference type="EMBL" id="GGU05221.1"/>
    </source>
</evidence>
<feature type="region of interest" description="Disordered" evidence="1">
    <location>
        <begin position="1"/>
        <end position="20"/>
    </location>
</feature>
<evidence type="ECO:0000256" key="1">
    <source>
        <dbReference type="SAM" id="MobiDB-lite"/>
    </source>
</evidence>
<accession>A0A348B4I5</accession>
<reference evidence="4" key="2">
    <citation type="submission" date="2018-04" db="EMBL/GenBank/DDBJ databases">
        <title>Complete genome sequence of Sulfodiicoccus acidiphilus strain HS-1.</title>
        <authorList>
            <person name="Sakai H.D."/>
            <person name="Kurosawa N."/>
        </authorList>
    </citation>
    <scope>NUCLEOTIDE SEQUENCE [LARGE SCALE GENOMIC DNA]</scope>
    <source>
        <strain evidence="4">HS-1</strain>
    </source>
</reference>
<dbReference type="RefSeq" id="WP_126450248.1">
    <property type="nucleotide sequence ID" value="NZ_AP018553.1"/>
</dbReference>
<name>A0A348B4I5_9CREN</name>
<evidence type="ECO:0000313" key="2">
    <source>
        <dbReference type="EMBL" id="BBD73087.1"/>
    </source>
</evidence>
<reference evidence="3" key="4">
    <citation type="submission" date="2020-09" db="EMBL/GenBank/DDBJ databases">
        <authorList>
            <person name="Sun Q."/>
            <person name="Ohkuma M."/>
        </authorList>
    </citation>
    <scope>NUCLEOTIDE SEQUENCE</scope>
    <source>
        <strain evidence="3">JCM 31740</strain>
    </source>
</reference>
<evidence type="ECO:0000313" key="4">
    <source>
        <dbReference type="Proteomes" id="UP000276741"/>
    </source>
</evidence>
<gene>
    <name evidence="3" type="ORF">GCM10007116_22130</name>
    <name evidence="2" type="ORF">HS1genome_1476</name>
</gene>
<protein>
    <submittedName>
        <fullName evidence="2">Uncharacterized protein</fullName>
    </submittedName>
</protein>
<keyword evidence="4" id="KW-1185">Reference proteome</keyword>
<dbReference type="EMBL" id="AP018553">
    <property type="protein sequence ID" value="BBD73087.1"/>
    <property type="molecule type" value="Genomic_DNA"/>
</dbReference>